<feature type="chain" id="PRO_5045417840" evidence="3">
    <location>
        <begin position="23"/>
        <end position="637"/>
    </location>
</feature>
<evidence type="ECO:0000256" key="3">
    <source>
        <dbReference type="SAM" id="SignalP"/>
    </source>
</evidence>
<gene>
    <name evidence="5" type="ORF">ACFPTN_21700</name>
</gene>
<sequence length="637" mass="66970">MKTRRLPIAATLAAAISSMLPAASVAAAALGEIVSLSAIGEPFRAEIGIASGSAEDLAGCLRVVVPEDAARDLSWLKNGRIGSSGRGASARIVVSSSQPVNEPAIRLALANICDARLRREYTLLLPDPASSPLPAAAHAREAPAAARTGTPAAAASNRATWSTAAGESLASLAGALYPDDVAARRRFTQATAAANPELFPNPASLRAELPPGTAVKIPDLRRLASPRQALSGEAGKRPPVRAQAAAPATQARAAAPAPRPSSPATRNDRVVVAPGGHEAGTPATLAAAGLTPTPRGVHPDASARERELVAAIDRSIVAEMELLSRIKNLEQIHSRLEEQARALAVAAPPLPVAVPDAAQAAEPAPAEARSRSWHDWTLGGGLLLATLLVLAALMRRRTGTAKLPAAQPAVRPSHAAPPQAAGRAGTHAAARSDRGATDETDSRIDWAPVGQRPATSKPSAAGGEHDPSEDHKSAVELAEIMMSFGRLQGAADTLAEFIQGNPRQAITPWLKLLDVYRAAGLRSEFEELSRQLNKTFNVRRVSWDNYDSLRSTSLSLESMPHIAARLEALWGSRECQNYVQQLLRDNRDGSRQGLTFAMIDDLLTLEGILEQELGSYRTYAMKVADTAQPEDGAVRPD</sequence>
<feature type="signal peptide" evidence="3">
    <location>
        <begin position="1"/>
        <end position="22"/>
    </location>
</feature>
<evidence type="ECO:0000259" key="4">
    <source>
        <dbReference type="Pfam" id="PF25800"/>
    </source>
</evidence>
<feature type="region of interest" description="Disordered" evidence="2">
    <location>
        <begin position="133"/>
        <end position="155"/>
    </location>
</feature>
<dbReference type="Proteomes" id="UP001595974">
    <property type="component" value="Unassembled WGS sequence"/>
</dbReference>
<feature type="compositionally biased region" description="Low complexity" evidence="2">
    <location>
        <begin position="282"/>
        <end position="294"/>
    </location>
</feature>
<evidence type="ECO:0000256" key="2">
    <source>
        <dbReference type="SAM" id="MobiDB-lite"/>
    </source>
</evidence>
<reference evidence="6" key="1">
    <citation type="journal article" date="2019" name="Int. J. Syst. Evol. Microbiol.">
        <title>The Global Catalogue of Microorganisms (GCM) 10K type strain sequencing project: providing services to taxonomists for standard genome sequencing and annotation.</title>
        <authorList>
            <consortium name="The Broad Institute Genomics Platform"/>
            <consortium name="The Broad Institute Genome Sequencing Center for Infectious Disease"/>
            <person name="Wu L."/>
            <person name="Ma J."/>
        </authorList>
    </citation>
    <scope>NUCLEOTIDE SEQUENCE [LARGE SCALE GENOMIC DNA]</scope>
    <source>
        <strain evidence="6">SHR3</strain>
    </source>
</reference>
<evidence type="ECO:0000256" key="1">
    <source>
        <dbReference type="SAM" id="Coils"/>
    </source>
</evidence>
<feature type="compositionally biased region" description="Low complexity" evidence="2">
    <location>
        <begin position="420"/>
        <end position="429"/>
    </location>
</feature>
<proteinExistence type="predicted"/>
<organism evidence="5 6">
    <name type="scientific">Thauera sinica</name>
    <dbReference type="NCBI Taxonomy" id="2665146"/>
    <lineage>
        <taxon>Bacteria</taxon>
        <taxon>Pseudomonadati</taxon>
        <taxon>Pseudomonadota</taxon>
        <taxon>Betaproteobacteria</taxon>
        <taxon>Rhodocyclales</taxon>
        <taxon>Zoogloeaceae</taxon>
        <taxon>Thauera</taxon>
    </lineage>
</organism>
<feature type="region of interest" description="Disordered" evidence="2">
    <location>
        <begin position="282"/>
        <end position="301"/>
    </location>
</feature>
<accession>A0ABW1AY82</accession>
<feature type="region of interest" description="Disordered" evidence="2">
    <location>
        <begin position="402"/>
        <end position="471"/>
    </location>
</feature>
<dbReference type="RefSeq" id="WP_157748395.1">
    <property type="nucleotide sequence ID" value="NZ_JBHSOG010000102.1"/>
</dbReference>
<feature type="region of interest" description="Disordered" evidence="2">
    <location>
        <begin position="229"/>
        <end position="269"/>
    </location>
</feature>
<keyword evidence="6" id="KW-1185">Reference proteome</keyword>
<feature type="coiled-coil region" evidence="1">
    <location>
        <begin position="319"/>
        <end position="346"/>
    </location>
</feature>
<keyword evidence="3" id="KW-0732">Signal</keyword>
<dbReference type="EMBL" id="JBHSOG010000102">
    <property type="protein sequence ID" value="MFC5772004.1"/>
    <property type="molecule type" value="Genomic_DNA"/>
</dbReference>
<comment type="caution">
    <text evidence="5">The sequence shown here is derived from an EMBL/GenBank/DDBJ whole genome shotgun (WGS) entry which is preliminary data.</text>
</comment>
<feature type="compositionally biased region" description="Low complexity" evidence="2">
    <location>
        <begin position="240"/>
        <end position="256"/>
    </location>
</feature>
<evidence type="ECO:0000313" key="6">
    <source>
        <dbReference type="Proteomes" id="UP001595974"/>
    </source>
</evidence>
<keyword evidence="1" id="KW-0175">Coiled coil</keyword>
<dbReference type="Pfam" id="PF25800">
    <property type="entry name" value="FimV_N"/>
    <property type="match status" value="1"/>
</dbReference>
<feature type="domain" description="FimV N-terminal" evidence="4">
    <location>
        <begin position="29"/>
        <end position="126"/>
    </location>
</feature>
<evidence type="ECO:0000313" key="5">
    <source>
        <dbReference type="EMBL" id="MFC5772004.1"/>
    </source>
</evidence>
<protein>
    <submittedName>
        <fullName evidence="5">FimV family protein</fullName>
    </submittedName>
</protein>
<feature type="compositionally biased region" description="Basic and acidic residues" evidence="2">
    <location>
        <begin position="430"/>
        <end position="444"/>
    </location>
</feature>
<name>A0ABW1AY82_9RHOO</name>
<dbReference type="InterPro" id="IPR057840">
    <property type="entry name" value="FimV_N"/>
</dbReference>